<evidence type="ECO:0000259" key="5">
    <source>
        <dbReference type="Pfam" id="PF07732"/>
    </source>
</evidence>
<dbReference type="EMBL" id="JACGWV010000001">
    <property type="protein sequence ID" value="MBA8809029.1"/>
    <property type="molecule type" value="Genomic_DNA"/>
</dbReference>
<feature type="domain" description="Plastocyanin-like" evidence="5">
    <location>
        <begin position="79"/>
        <end position="193"/>
    </location>
</feature>
<evidence type="ECO:0000256" key="1">
    <source>
        <dbReference type="ARBA" id="ARBA00010609"/>
    </source>
</evidence>
<dbReference type="PANTHER" id="PTHR48267:SF1">
    <property type="entry name" value="BILIRUBIN OXIDASE"/>
    <property type="match status" value="1"/>
</dbReference>
<dbReference type="GO" id="GO:0016491">
    <property type="term" value="F:oxidoreductase activity"/>
    <property type="evidence" value="ECO:0007669"/>
    <property type="project" value="UniProtKB-KW"/>
</dbReference>
<comment type="caution">
    <text evidence="6">The sequence shown here is derived from an EMBL/GenBank/DDBJ whole genome shotgun (WGS) entry which is preliminary data.</text>
</comment>
<dbReference type="SUPFAM" id="SSF49503">
    <property type="entry name" value="Cupredoxins"/>
    <property type="match status" value="3"/>
</dbReference>
<dbReference type="PANTHER" id="PTHR48267">
    <property type="entry name" value="CUPREDOXIN SUPERFAMILY PROTEIN"/>
    <property type="match status" value="1"/>
</dbReference>
<feature type="domain" description="Plastocyanin-like" evidence="4">
    <location>
        <begin position="398"/>
        <end position="509"/>
    </location>
</feature>
<protein>
    <submittedName>
        <fullName evidence="6">FtsP/CotA-like multicopper oxidase with cupredoxin domain</fullName>
    </submittedName>
</protein>
<keyword evidence="3" id="KW-0560">Oxidoreductase</keyword>
<dbReference type="GO" id="GO:0005507">
    <property type="term" value="F:copper ion binding"/>
    <property type="evidence" value="ECO:0007669"/>
    <property type="project" value="InterPro"/>
</dbReference>
<accession>A0A7W3JA77</accession>
<dbReference type="Pfam" id="PF07731">
    <property type="entry name" value="Cu-oxidase_2"/>
    <property type="match status" value="1"/>
</dbReference>
<dbReference type="PROSITE" id="PS00080">
    <property type="entry name" value="MULTICOPPER_OXIDASE2"/>
    <property type="match status" value="1"/>
</dbReference>
<evidence type="ECO:0000313" key="6">
    <source>
        <dbReference type="EMBL" id="MBA8809029.1"/>
    </source>
</evidence>
<evidence type="ECO:0000256" key="2">
    <source>
        <dbReference type="ARBA" id="ARBA00022723"/>
    </source>
</evidence>
<dbReference type="Pfam" id="PF07732">
    <property type="entry name" value="Cu-oxidase_3"/>
    <property type="match status" value="1"/>
</dbReference>
<comment type="similarity">
    <text evidence="1">Belongs to the multicopper oxidase family.</text>
</comment>
<dbReference type="InterPro" id="IPR008972">
    <property type="entry name" value="Cupredoxin"/>
</dbReference>
<evidence type="ECO:0000259" key="4">
    <source>
        <dbReference type="Pfam" id="PF07731"/>
    </source>
</evidence>
<keyword evidence="7" id="KW-1185">Reference proteome</keyword>
<dbReference type="InterPro" id="IPR045087">
    <property type="entry name" value="Cu-oxidase_fam"/>
</dbReference>
<dbReference type="InterPro" id="IPR011707">
    <property type="entry name" value="Cu-oxidase-like_N"/>
</dbReference>
<dbReference type="CDD" id="cd13867">
    <property type="entry name" value="CuRO_2_CueO_FtsP"/>
    <property type="match status" value="1"/>
</dbReference>
<evidence type="ECO:0000256" key="3">
    <source>
        <dbReference type="ARBA" id="ARBA00023002"/>
    </source>
</evidence>
<dbReference type="AlphaFoldDB" id="A0A7W3JA77"/>
<dbReference type="CDD" id="cd04232">
    <property type="entry name" value="CuRO_1_CueO_FtsP"/>
    <property type="match status" value="1"/>
</dbReference>
<dbReference type="RefSeq" id="WP_182617548.1">
    <property type="nucleotide sequence ID" value="NZ_BAAATF010000003.1"/>
</dbReference>
<evidence type="ECO:0000313" key="7">
    <source>
        <dbReference type="Proteomes" id="UP000540568"/>
    </source>
</evidence>
<gene>
    <name evidence="6" type="ORF">FHX71_002971</name>
</gene>
<dbReference type="Proteomes" id="UP000540568">
    <property type="component" value="Unassembled WGS sequence"/>
</dbReference>
<keyword evidence="2" id="KW-0479">Metal-binding</keyword>
<name>A0A7W3JA77_9MICO</name>
<dbReference type="InterPro" id="IPR002355">
    <property type="entry name" value="Cu_oxidase_Cu_BS"/>
</dbReference>
<dbReference type="InterPro" id="IPR011706">
    <property type="entry name" value="Cu-oxidase_C"/>
</dbReference>
<proteinExistence type="inferred from homology"/>
<organism evidence="6 7">
    <name type="scientific">Promicromonospora sukumoe</name>
    <dbReference type="NCBI Taxonomy" id="88382"/>
    <lineage>
        <taxon>Bacteria</taxon>
        <taxon>Bacillati</taxon>
        <taxon>Actinomycetota</taxon>
        <taxon>Actinomycetes</taxon>
        <taxon>Micrococcales</taxon>
        <taxon>Promicromonosporaceae</taxon>
        <taxon>Promicromonospora</taxon>
    </lineage>
</organism>
<dbReference type="Gene3D" id="2.60.40.420">
    <property type="entry name" value="Cupredoxins - blue copper proteins"/>
    <property type="match status" value="3"/>
</dbReference>
<reference evidence="6 7" key="1">
    <citation type="submission" date="2020-07" db="EMBL/GenBank/DDBJ databases">
        <title>Sequencing the genomes of 1000 actinobacteria strains.</title>
        <authorList>
            <person name="Klenk H.-P."/>
        </authorList>
    </citation>
    <scope>NUCLEOTIDE SEQUENCE [LARGE SCALE GENOMIC DNA]</scope>
    <source>
        <strain evidence="6 7">DSM 44121</strain>
    </source>
</reference>
<sequence length="526" mass="56394">MKRRTALKIFGIGVGGALLAGGGGLGVYYAAARRDTAGKIDFRTALAIPPLAEALADAASGAAASGAASTVRRFALGIQAGETQLKEGTPTRTWGINGTYLAPTIRARRGETVEIAVHNGLDRETSLHWHGMHLPAAMDGGPHQPVAAGETWTPRWTVDQRAATLWYHPHVHGATADHTYRGLTGLFIVDDPSGDDPAGGPAGDNEASATLNLPSTYGVDDVPMIVQDRAFDGDNQFTERIPLAGSLGVIGDEILVNGTLGPYFDVTTRLVRLRLLNGSNARLYNFGFSDDRSFALIGTDGGLLAEPWETNRLYLSPGERAEVVVAFEPGETVDLRSYPSPDYGGASGRLDGFADRLDVCRFRAGDDLADDTELPAALGDAPDLGDAVVAAERSFVLASDQINGRSMAMDRIDFGVREGTVEVWEVTNDNGYIHNFHVHDVQFQVLTVDGTTPPPHLRGWKDTVLLVPGSRYRLAMRFSDHTDPNAPYMYHCHLLQHEDDGMMGQFVVLADGEQVGAVGAGHDHHP</sequence>
<dbReference type="CDD" id="cd13890">
    <property type="entry name" value="CuRO_3_CueO_FtsP"/>
    <property type="match status" value="1"/>
</dbReference>